<reference evidence="4" key="1">
    <citation type="journal article" date="2019" name="Int. J. Syst. Evol. Microbiol.">
        <title>The Global Catalogue of Microorganisms (GCM) 10K type strain sequencing project: providing services to taxonomists for standard genome sequencing and annotation.</title>
        <authorList>
            <consortium name="The Broad Institute Genomics Platform"/>
            <consortium name="The Broad Institute Genome Sequencing Center for Infectious Disease"/>
            <person name="Wu L."/>
            <person name="Ma J."/>
        </authorList>
    </citation>
    <scope>NUCLEOTIDE SEQUENCE [LARGE SCALE GENOMIC DNA]</scope>
    <source>
        <strain evidence="4">JCM 17695</strain>
    </source>
</reference>
<evidence type="ECO:0000313" key="4">
    <source>
        <dbReference type="Proteomes" id="UP001596512"/>
    </source>
</evidence>
<organism evidence="3 4">
    <name type="scientific">Actinokineospora soli</name>
    <dbReference type="NCBI Taxonomy" id="1048753"/>
    <lineage>
        <taxon>Bacteria</taxon>
        <taxon>Bacillati</taxon>
        <taxon>Actinomycetota</taxon>
        <taxon>Actinomycetes</taxon>
        <taxon>Pseudonocardiales</taxon>
        <taxon>Pseudonocardiaceae</taxon>
        <taxon>Actinokineospora</taxon>
    </lineage>
</organism>
<accession>A0ABW2TJL0</accession>
<keyword evidence="4" id="KW-1185">Reference proteome</keyword>
<keyword evidence="1" id="KW-0472">Membrane</keyword>
<dbReference type="Proteomes" id="UP001596512">
    <property type="component" value="Unassembled WGS sequence"/>
</dbReference>
<evidence type="ECO:0000256" key="2">
    <source>
        <dbReference type="SAM" id="SignalP"/>
    </source>
</evidence>
<keyword evidence="2" id="KW-0732">Signal</keyword>
<keyword evidence="1" id="KW-0812">Transmembrane</keyword>
<feature type="chain" id="PRO_5046872469" evidence="2">
    <location>
        <begin position="26"/>
        <end position="335"/>
    </location>
</feature>
<comment type="caution">
    <text evidence="3">The sequence shown here is derived from an EMBL/GenBank/DDBJ whole genome shotgun (WGS) entry which is preliminary data.</text>
</comment>
<feature type="signal peptide" evidence="2">
    <location>
        <begin position="1"/>
        <end position="25"/>
    </location>
</feature>
<proteinExistence type="predicted"/>
<protein>
    <submittedName>
        <fullName evidence="3">WxL protein peptidoglycan domain-containing protein</fullName>
    </submittedName>
</protein>
<dbReference type="EMBL" id="JBHTEY010000004">
    <property type="protein sequence ID" value="MFC7613947.1"/>
    <property type="molecule type" value="Genomic_DNA"/>
</dbReference>
<feature type="transmembrane region" description="Helical" evidence="1">
    <location>
        <begin position="289"/>
        <end position="310"/>
    </location>
</feature>
<name>A0ABW2TJL0_9PSEU</name>
<evidence type="ECO:0000256" key="1">
    <source>
        <dbReference type="SAM" id="Phobius"/>
    </source>
</evidence>
<sequence length="335" mass="34703">MKHLSRVLGLLLLALVALPSAPAAAQTGQATFGVRPATATKPDERSAFTYSATPGARITDHVAVSNISASPLTLKVYASDAFNTAEGGFDLLAGTREPVDVGAWTTLRATEVTIPGRSVEIVPFTLEIPANATPGDHVGGVVASLATEATGGDGQRVAIEQRVGARIYLRVSGPLAPSLGIEDLTADYSGEFFGRGQTRVSYTVRNTGNVRLAGAQHVTVSTPWGSEYAAEGEPALPELLPGNAYPVTVVVPGVLPAGWLDATVRLEPVAPPATEPGPIPVEASTSTAAIPWLLVAVLGAALLLVLFLVWRRRRRGRSTPAPAPEPTPEVAHAAA</sequence>
<gene>
    <name evidence="3" type="ORF">ACFQV2_10675</name>
</gene>
<keyword evidence="1" id="KW-1133">Transmembrane helix</keyword>
<evidence type="ECO:0000313" key="3">
    <source>
        <dbReference type="EMBL" id="MFC7613947.1"/>
    </source>
</evidence>